<sequence>MTIETELKFIASKEAVTRLAERLNSCPGQHFEPARWQTSILKRLTTSCVAGIWGYASVALITTMR</sequence>
<proteinExistence type="predicted"/>
<evidence type="ECO:0000313" key="1">
    <source>
        <dbReference type="EMBL" id="SQK72341.1"/>
    </source>
</evidence>
<accession>A0A2X5NGF9</accession>
<name>A0A2X5NGF9_9GAMM</name>
<evidence type="ECO:0000313" key="2">
    <source>
        <dbReference type="Proteomes" id="UP000248758"/>
    </source>
</evidence>
<dbReference type="Proteomes" id="UP000248758">
    <property type="component" value="Chromosome 1"/>
</dbReference>
<dbReference type="AlphaFoldDB" id="A0A2X5NGF9"/>
<protein>
    <submittedName>
        <fullName evidence="1">Uncharacterized protein</fullName>
    </submittedName>
</protein>
<reference evidence="1 2" key="1">
    <citation type="submission" date="2018-06" db="EMBL/GenBank/DDBJ databases">
        <authorList>
            <consortium name="Pathogen Informatics"/>
            <person name="Doyle S."/>
        </authorList>
    </citation>
    <scope>NUCLEOTIDE SEQUENCE [LARGE SCALE GENOMIC DNA]</scope>
    <source>
        <strain evidence="1 2">NCTC11468</strain>
    </source>
</reference>
<dbReference type="KEGG" id="tpty:NCTC11468_00592"/>
<dbReference type="EMBL" id="LS483499">
    <property type="protein sequence ID" value="SQK72341.1"/>
    <property type="molecule type" value="Genomic_DNA"/>
</dbReference>
<organism evidence="1 2">
    <name type="scientific">Tatumella ptyseos</name>
    <dbReference type="NCBI Taxonomy" id="82987"/>
    <lineage>
        <taxon>Bacteria</taxon>
        <taxon>Pseudomonadati</taxon>
        <taxon>Pseudomonadota</taxon>
        <taxon>Gammaproteobacteria</taxon>
        <taxon>Enterobacterales</taxon>
        <taxon>Erwiniaceae</taxon>
        <taxon>Tatumella</taxon>
    </lineage>
</organism>
<gene>
    <name evidence="1" type="ORF">NCTC11468_00592</name>
</gene>